<dbReference type="InterPro" id="IPR040495">
    <property type="entry name" value="HU-CCDC81_bac_1"/>
</dbReference>
<accession>A0ABR7WP55</accession>
<evidence type="ECO:0000259" key="2">
    <source>
        <dbReference type="PROSITE" id="PS51724"/>
    </source>
</evidence>
<gene>
    <name evidence="3" type="ORF">IDJ77_09775</name>
</gene>
<proteinExistence type="predicted"/>
<keyword evidence="1" id="KW-0812">Transmembrane</keyword>
<evidence type="ECO:0000313" key="3">
    <source>
        <dbReference type="EMBL" id="MBD1364096.1"/>
    </source>
</evidence>
<dbReference type="RefSeq" id="WP_191188756.1">
    <property type="nucleotide sequence ID" value="NZ_JACWMY010000004.1"/>
</dbReference>
<keyword evidence="4" id="KW-1185">Reference proteome</keyword>
<dbReference type="EMBL" id="JACWMY010000004">
    <property type="protein sequence ID" value="MBD1364096.1"/>
    <property type="molecule type" value="Genomic_DNA"/>
</dbReference>
<name>A0ABR7WP55_9SPHI</name>
<sequence>MDVGYYISELLGQHGEVNVPGLGYFANSRVNGFYNDREGKFYPPGYSVQFDPQVLDDDTLAIHIAEKKKISVASSKYFTEKFVLTLKQQAAIGETALADLGWFTMYNLQLIFKPNAVTSTDPEFFGYPTIKLHKKGKQPVIDQHQPAEPSHSPDIAEPQYNPQPYIPEEQYQADGGQEEYLIELSRKKRRKTTWVFILLTLIATAVAVFMVKKYDPETFKFSFGSKEKAPEKAPVILETIDTGKTKADTDSVHIVRNVKPDSVKNTLAAVKDTTAVPRYEVIAGAFKDLTEAGNAIRNFKTIGIDAKIVPEMPGRRIKVSVGTFITPEPAEKLKQHLIAAKKIAADSYVQPIKPKEKDAKTVKK</sequence>
<feature type="transmembrane region" description="Helical" evidence="1">
    <location>
        <begin position="193"/>
        <end position="211"/>
    </location>
</feature>
<reference evidence="3 4" key="1">
    <citation type="submission" date="2020-09" db="EMBL/GenBank/DDBJ databases">
        <title>Novel species of Mucilaginibacter isolated from a glacier on the Tibetan Plateau.</title>
        <authorList>
            <person name="Liu Q."/>
            <person name="Xin Y.-H."/>
        </authorList>
    </citation>
    <scope>NUCLEOTIDE SEQUENCE [LARGE SCALE GENOMIC DNA]</scope>
    <source>
        <strain evidence="3 4">ZT4R22</strain>
    </source>
</reference>
<dbReference type="Pfam" id="PF18174">
    <property type="entry name" value="HU-CCDC81_bac_1"/>
    <property type="match status" value="1"/>
</dbReference>
<protein>
    <recommendedName>
        <fullName evidence="2">SPOR domain-containing protein</fullName>
    </recommendedName>
</protein>
<dbReference type="Proteomes" id="UP000606600">
    <property type="component" value="Unassembled WGS sequence"/>
</dbReference>
<keyword evidence="1" id="KW-1133">Transmembrane helix</keyword>
<dbReference type="InterPro" id="IPR007730">
    <property type="entry name" value="SPOR-like_dom"/>
</dbReference>
<keyword evidence="1" id="KW-0472">Membrane</keyword>
<feature type="domain" description="SPOR" evidence="2">
    <location>
        <begin position="273"/>
        <end position="351"/>
    </location>
</feature>
<dbReference type="InterPro" id="IPR036680">
    <property type="entry name" value="SPOR-like_sf"/>
</dbReference>
<dbReference type="Gene3D" id="3.30.70.1070">
    <property type="entry name" value="Sporulation related repeat"/>
    <property type="match status" value="1"/>
</dbReference>
<comment type="caution">
    <text evidence="3">The sequence shown here is derived from an EMBL/GenBank/DDBJ whole genome shotgun (WGS) entry which is preliminary data.</text>
</comment>
<dbReference type="PROSITE" id="PS51724">
    <property type="entry name" value="SPOR"/>
    <property type="match status" value="1"/>
</dbReference>
<evidence type="ECO:0000313" key="4">
    <source>
        <dbReference type="Proteomes" id="UP000606600"/>
    </source>
</evidence>
<organism evidence="3 4">
    <name type="scientific">Mucilaginibacter pankratovii</name>
    <dbReference type="NCBI Taxonomy" id="2772110"/>
    <lineage>
        <taxon>Bacteria</taxon>
        <taxon>Pseudomonadati</taxon>
        <taxon>Bacteroidota</taxon>
        <taxon>Sphingobacteriia</taxon>
        <taxon>Sphingobacteriales</taxon>
        <taxon>Sphingobacteriaceae</taxon>
        <taxon>Mucilaginibacter</taxon>
    </lineage>
</organism>
<evidence type="ECO:0000256" key="1">
    <source>
        <dbReference type="SAM" id="Phobius"/>
    </source>
</evidence>
<dbReference type="SUPFAM" id="SSF110997">
    <property type="entry name" value="Sporulation related repeat"/>
    <property type="match status" value="1"/>
</dbReference>